<dbReference type="AlphaFoldDB" id="A0A284R210"/>
<sequence>MLAYHTIPSALPTTLLQHDPDERKLMKAPQLLTLIVRYGLDSCEYVFVFLRISSLMAGQIKILTILQEQNSQTCTSPAKTSNNRLYSAVWNFLMHYLKHEDIAATLTRSPIRWDHSRLS</sequence>
<dbReference type="Proteomes" id="UP000219338">
    <property type="component" value="Unassembled WGS sequence"/>
</dbReference>
<organism evidence="1 2">
    <name type="scientific">Armillaria ostoyae</name>
    <name type="common">Armillaria root rot fungus</name>
    <dbReference type="NCBI Taxonomy" id="47428"/>
    <lineage>
        <taxon>Eukaryota</taxon>
        <taxon>Fungi</taxon>
        <taxon>Dikarya</taxon>
        <taxon>Basidiomycota</taxon>
        <taxon>Agaricomycotina</taxon>
        <taxon>Agaricomycetes</taxon>
        <taxon>Agaricomycetidae</taxon>
        <taxon>Agaricales</taxon>
        <taxon>Marasmiineae</taxon>
        <taxon>Physalacriaceae</taxon>
        <taxon>Armillaria</taxon>
    </lineage>
</organism>
<protein>
    <submittedName>
        <fullName evidence="1">Uncharacterized protein</fullName>
    </submittedName>
</protein>
<name>A0A284R210_ARMOS</name>
<accession>A0A284R210</accession>
<proteinExistence type="predicted"/>
<gene>
    <name evidence="1" type="ORF">ARMOST_06110</name>
</gene>
<evidence type="ECO:0000313" key="2">
    <source>
        <dbReference type="Proteomes" id="UP000219338"/>
    </source>
</evidence>
<keyword evidence="2" id="KW-1185">Reference proteome</keyword>
<reference evidence="2" key="1">
    <citation type="journal article" date="2017" name="Nat. Ecol. Evol.">
        <title>Genome expansion and lineage-specific genetic innovations in the forest pathogenic fungi Armillaria.</title>
        <authorList>
            <person name="Sipos G."/>
            <person name="Prasanna A.N."/>
            <person name="Walter M.C."/>
            <person name="O'Connor E."/>
            <person name="Balint B."/>
            <person name="Krizsan K."/>
            <person name="Kiss B."/>
            <person name="Hess J."/>
            <person name="Varga T."/>
            <person name="Slot J."/>
            <person name="Riley R."/>
            <person name="Boka B."/>
            <person name="Rigling D."/>
            <person name="Barry K."/>
            <person name="Lee J."/>
            <person name="Mihaltcheva S."/>
            <person name="LaButti K."/>
            <person name="Lipzen A."/>
            <person name="Waldron R."/>
            <person name="Moloney N.M."/>
            <person name="Sperisen C."/>
            <person name="Kredics L."/>
            <person name="Vagvoelgyi C."/>
            <person name="Patrignani A."/>
            <person name="Fitzpatrick D."/>
            <person name="Nagy I."/>
            <person name="Doyle S."/>
            <person name="Anderson J.B."/>
            <person name="Grigoriev I.V."/>
            <person name="Gueldener U."/>
            <person name="Muensterkoetter M."/>
            <person name="Nagy L.G."/>
        </authorList>
    </citation>
    <scope>NUCLEOTIDE SEQUENCE [LARGE SCALE GENOMIC DNA]</scope>
    <source>
        <strain evidence="2">C18/9</strain>
    </source>
</reference>
<dbReference type="EMBL" id="FUEG01000004">
    <property type="protein sequence ID" value="SJL02774.1"/>
    <property type="molecule type" value="Genomic_DNA"/>
</dbReference>
<evidence type="ECO:0000313" key="1">
    <source>
        <dbReference type="EMBL" id="SJL02774.1"/>
    </source>
</evidence>